<protein>
    <submittedName>
        <fullName evidence="1">Uncharacterized protein</fullName>
    </submittedName>
</protein>
<dbReference type="RefSeq" id="WP_184458810.1">
    <property type="nucleotide sequence ID" value="NZ_JACIFV010000017.1"/>
</dbReference>
<evidence type="ECO:0000313" key="1">
    <source>
        <dbReference type="EMBL" id="MBB4194142.1"/>
    </source>
</evidence>
<dbReference type="Proteomes" id="UP000524492">
    <property type="component" value="Unassembled WGS sequence"/>
</dbReference>
<evidence type="ECO:0000313" key="2">
    <source>
        <dbReference type="Proteomes" id="UP000524492"/>
    </source>
</evidence>
<keyword evidence="2" id="KW-1185">Reference proteome</keyword>
<name>A0A7W6VQF5_9HYPH</name>
<dbReference type="AlphaFoldDB" id="A0A7W6VQF5"/>
<proteinExistence type="predicted"/>
<comment type="caution">
    <text evidence="1">The sequence shown here is derived from an EMBL/GenBank/DDBJ whole genome shotgun (WGS) entry which is preliminary data.</text>
</comment>
<gene>
    <name evidence="1" type="ORF">GGD53_004320</name>
</gene>
<dbReference type="EMBL" id="JACIFV010000017">
    <property type="protein sequence ID" value="MBB4194142.1"/>
    <property type="molecule type" value="Genomic_DNA"/>
</dbReference>
<sequence>MKIIGRTRENTAPISRFCASNDNRRSRLPFTVPQFQGNSVARISFLASHYTMTELCGDGGSNAAAATVFCPQEAAIDDATN</sequence>
<reference evidence="1 2" key="1">
    <citation type="submission" date="2020-08" db="EMBL/GenBank/DDBJ databases">
        <title>Genomic Encyclopedia of Type Strains, Phase IV (KMG-V): Genome sequencing to study the core and pangenomes of soil and plant-associated prokaryotes.</title>
        <authorList>
            <person name="Whitman W."/>
        </authorList>
    </citation>
    <scope>NUCLEOTIDE SEQUENCE [LARGE SCALE GENOMIC DNA]</scope>
    <source>
        <strain evidence="1 2">SEMIA 4074</strain>
    </source>
</reference>
<accession>A0A7W6VQF5</accession>
<organism evidence="1 2">
    <name type="scientific">Rhizobium aethiopicum</name>
    <dbReference type="NCBI Taxonomy" id="1138170"/>
    <lineage>
        <taxon>Bacteria</taxon>
        <taxon>Pseudomonadati</taxon>
        <taxon>Pseudomonadota</taxon>
        <taxon>Alphaproteobacteria</taxon>
        <taxon>Hyphomicrobiales</taxon>
        <taxon>Rhizobiaceae</taxon>
        <taxon>Rhizobium/Agrobacterium group</taxon>
        <taxon>Rhizobium</taxon>
    </lineage>
</organism>